<reference evidence="10" key="2">
    <citation type="submission" date="2025-08" db="UniProtKB">
        <authorList>
            <consortium name="Ensembl"/>
        </authorList>
    </citation>
    <scope>IDENTIFICATION</scope>
    <source>
        <strain evidence="10">Isolate ISIS603380</strain>
    </source>
</reference>
<dbReference type="GO" id="GO:0007283">
    <property type="term" value="P:spermatogenesis"/>
    <property type="evidence" value="ECO:0007669"/>
    <property type="project" value="UniProtKB-KW"/>
</dbReference>
<dbReference type="PANTHER" id="PTHR16742:SF1">
    <property type="entry name" value="CYLICIN-1"/>
    <property type="match status" value="1"/>
</dbReference>
<protein>
    <recommendedName>
        <fullName evidence="9">Cylicin N-terminal domain-containing protein</fullName>
    </recommendedName>
</protein>
<name>G3U276_LOXAF</name>
<keyword evidence="2" id="KW-0963">Cytoplasm</keyword>
<dbReference type="GO" id="GO:0005200">
    <property type="term" value="F:structural constituent of cytoskeleton"/>
    <property type="evidence" value="ECO:0007669"/>
    <property type="project" value="InterPro"/>
</dbReference>
<dbReference type="AlphaFoldDB" id="G3U276"/>
<evidence type="ECO:0000313" key="10">
    <source>
        <dbReference type="Ensembl" id="ENSLAFP00000021934.1"/>
    </source>
</evidence>
<dbReference type="Proteomes" id="UP000007646">
    <property type="component" value="Unassembled WGS sequence"/>
</dbReference>
<feature type="compositionally biased region" description="Basic and acidic residues" evidence="8">
    <location>
        <begin position="217"/>
        <end position="232"/>
    </location>
</feature>
<feature type="compositionally biased region" description="Basic and acidic residues" evidence="8">
    <location>
        <begin position="247"/>
        <end position="294"/>
    </location>
</feature>
<evidence type="ECO:0000256" key="5">
    <source>
        <dbReference type="ARBA" id="ARBA00022871"/>
    </source>
</evidence>
<keyword evidence="11" id="KW-1185">Reference proteome</keyword>
<keyword evidence="4" id="KW-0221">Differentiation</keyword>
<keyword evidence="6" id="KW-0206">Cytoskeleton</keyword>
<dbReference type="GO" id="GO:0030154">
    <property type="term" value="P:cell differentiation"/>
    <property type="evidence" value="ECO:0007669"/>
    <property type="project" value="UniProtKB-KW"/>
</dbReference>
<dbReference type="GO" id="GO:0033150">
    <property type="term" value="C:cytoskeletal calyx"/>
    <property type="evidence" value="ECO:0007669"/>
    <property type="project" value="UniProtKB-SubCell"/>
</dbReference>
<feature type="compositionally biased region" description="Basic and acidic residues" evidence="8">
    <location>
        <begin position="111"/>
        <end position="129"/>
    </location>
</feature>
<feature type="compositionally biased region" description="Basic and acidic residues" evidence="8">
    <location>
        <begin position="143"/>
        <end position="158"/>
    </location>
</feature>
<evidence type="ECO:0000259" key="9">
    <source>
        <dbReference type="Pfam" id="PF15241"/>
    </source>
</evidence>
<evidence type="ECO:0000256" key="4">
    <source>
        <dbReference type="ARBA" id="ARBA00022782"/>
    </source>
</evidence>
<feature type="region of interest" description="Disordered" evidence="8">
    <location>
        <begin position="37"/>
        <end position="71"/>
    </location>
</feature>
<feature type="region of interest" description="Disordered" evidence="8">
    <location>
        <begin position="111"/>
        <end position="411"/>
    </location>
</feature>
<feature type="compositionally biased region" description="Basic and acidic residues" evidence="8">
    <location>
        <begin position="60"/>
        <end position="71"/>
    </location>
</feature>
<dbReference type="InterPro" id="IPR026189">
    <property type="entry name" value="CYLC"/>
</dbReference>
<organism evidence="10 11">
    <name type="scientific">Loxodonta africana</name>
    <name type="common">African elephant</name>
    <dbReference type="NCBI Taxonomy" id="9785"/>
    <lineage>
        <taxon>Eukaryota</taxon>
        <taxon>Metazoa</taxon>
        <taxon>Chordata</taxon>
        <taxon>Craniata</taxon>
        <taxon>Vertebrata</taxon>
        <taxon>Euteleostomi</taxon>
        <taxon>Mammalia</taxon>
        <taxon>Eutheria</taxon>
        <taxon>Afrotheria</taxon>
        <taxon>Proboscidea</taxon>
        <taxon>Elephantidae</taxon>
        <taxon>Loxodonta</taxon>
    </lineage>
</organism>
<reference evidence="10" key="3">
    <citation type="submission" date="2025-09" db="UniProtKB">
        <authorList>
            <consortium name="Ensembl"/>
        </authorList>
    </citation>
    <scope>IDENTIFICATION</scope>
    <source>
        <strain evidence="10">Isolate ISIS603380</strain>
    </source>
</reference>
<evidence type="ECO:0000256" key="6">
    <source>
        <dbReference type="ARBA" id="ARBA00023212"/>
    </source>
</evidence>
<dbReference type="GeneTree" id="ENSGT01030000235438"/>
<sequence length="411" mass="46256">LSLFNRPEVNIRKYDNSISIISSNGKSWNQKHFALTFPKPPQPGRKNRSRPLKLQNTVPRQDKIKSKEDQKKAHIWIRHSLRKIFQRPSIYLAVRRQAPFRCSYISKAHLEKAEAKESQDGKKRRDLKKDSKKKTGPHTTTLESKKIIKDKKPKESNKAAKIPSKSSHENEPYKQSNSKLDTNSESKDSKEVSKKDQTKDKKDSKNCKGTDTTCTKTEPKKDSKNSSKKDPDAESETYSKNHSKKDTKKDSKKASDGESVDSKDAKKDSKKEKTNAKKDSKKKDAKKDAKKDTDSTDVESVGSKDSKKGKKNAKKDNVGSTDAESEFEWESKKDKKDAKKDTKKGAKMNTESTDASSDDYSKKGLSKPLQSAFKDSDAESDQSLYKLGAKNRGVESDATSIDSKKEGQGLK</sequence>
<proteinExistence type="predicted"/>
<dbReference type="Ensembl" id="ENSLAFT00000034632.1">
    <property type="protein sequence ID" value="ENSLAFP00000021934.1"/>
    <property type="gene ID" value="ENSLAFG00000027489.1"/>
</dbReference>
<keyword evidence="1" id="KW-0217">Developmental protein</keyword>
<evidence type="ECO:0000256" key="8">
    <source>
        <dbReference type="SAM" id="MobiDB-lite"/>
    </source>
</evidence>
<dbReference type="GO" id="GO:0043159">
    <property type="term" value="C:acrosomal matrix"/>
    <property type="evidence" value="ECO:0007669"/>
    <property type="project" value="TreeGrafter"/>
</dbReference>
<feature type="compositionally biased region" description="Basic and acidic residues" evidence="8">
    <location>
        <begin position="402"/>
        <end position="411"/>
    </location>
</feature>
<feature type="compositionally biased region" description="Basic and acidic residues" evidence="8">
    <location>
        <begin position="329"/>
        <end position="344"/>
    </location>
</feature>
<evidence type="ECO:0000256" key="7">
    <source>
        <dbReference type="ARBA" id="ARBA00049644"/>
    </source>
</evidence>
<dbReference type="PANTHER" id="PTHR16742">
    <property type="entry name" value="CYCLICIN"/>
    <property type="match status" value="1"/>
</dbReference>
<evidence type="ECO:0000256" key="1">
    <source>
        <dbReference type="ARBA" id="ARBA00022473"/>
    </source>
</evidence>
<accession>G3U276</accession>
<evidence type="ECO:0000313" key="11">
    <source>
        <dbReference type="Proteomes" id="UP000007646"/>
    </source>
</evidence>
<dbReference type="GO" id="GO:0005634">
    <property type="term" value="C:nucleus"/>
    <property type="evidence" value="ECO:0007669"/>
    <property type="project" value="TreeGrafter"/>
</dbReference>
<keyword evidence="5" id="KW-0744">Spermatogenesis</keyword>
<reference evidence="10 11" key="1">
    <citation type="submission" date="2009-06" db="EMBL/GenBank/DDBJ databases">
        <title>The Genome Sequence of Loxodonta africana (African elephant).</title>
        <authorList>
            <person name="Di Palma F."/>
            <person name="Heiman D."/>
            <person name="Young S."/>
            <person name="Johnson J."/>
            <person name="Lander E.S."/>
            <person name="Lindblad-Toh K."/>
        </authorList>
    </citation>
    <scope>NUCLEOTIDE SEQUENCE [LARGE SCALE GENOMIC DNA]</scope>
    <source>
        <strain evidence="10 11">Isolate ISIS603380</strain>
    </source>
</reference>
<feature type="domain" description="Cylicin N-terminal" evidence="9">
    <location>
        <begin position="8"/>
        <end position="114"/>
    </location>
</feature>
<comment type="subcellular location">
    <subcellularLocation>
        <location evidence="7">Cytoplasm</location>
        <location evidence="7">Cytoskeleton</location>
        <location evidence="7">Perinuclear theca</location>
        <location evidence="7">Calyx</location>
    </subcellularLocation>
</comment>
<feature type="compositionally biased region" description="Basic and acidic residues" evidence="8">
    <location>
        <begin position="182"/>
        <end position="208"/>
    </location>
</feature>
<evidence type="ECO:0000256" key="3">
    <source>
        <dbReference type="ARBA" id="ARBA00022737"/>
    </source>
</evidence>
<evidence type="ECO:0000256" key="2">
    <source>
        <dbReference type="ARBA" id="ARBA00022490"/>
    </source>
</evidence>
<dbReference type="InterPro" id="IPR029354">
    <property type="entry name" value="Cylicin_N"/>
</dbReference>
<dbReference type="Pfam" id="PF15241">
    <property type="entry name" value="Cylicin_N"/>
    <property type="match status" value="1"/>
</dbReference>
<keyword evidence="3" id="KW-0677">Repeat</keyword>